<keyword evidence="2" id="KW-1185">Reference proteome</keyword>
<comment type="caution">
    <text evidence="1">The sequence shown here is derived from an EMBL/GenBank/DDBJ whole genome shotgun (WGS) entry which is preliminary data.</text>
</comment>
<sequence>MSDTNAGVMMRWVLSIGLLRGRPAELRGSQGWSGWTDTELAGSALAPLQHLLSICPRHAHIGGEVTQVSRPPLLNLAGSV</sequence>
<proteinExistence type="predicted"/>
<gene>
    <name evidence="1" type="ORF">PBY51_012789</name>
</gene>
<evidence type="ECO:0000313" key="1">
    <source>
        <dbReference type="EMBL" id="KAK5872056.1"/>
    </source>
</evidence>
<evidence type="ECO:0000313" key="2">
    <source>
        <dbReference type="Proteomes" id="UP001346869"/>
    </source>
</evidence>
<dbReference type="AlphaFoldDB" id="A0AAN7XXR8"/>
<organism evidence="1 2">
    <name type="scientific">Eleginops maclovinus</name>
    <name type="common">Patagonian blennie</name>
    <name type="synonym">Eleginus maclovinus</name>
    <dbReference type="NCBI Taxonomy" id="56733"/>
    <lineage>
        <taxon>Eukaryota</taxon>
        <taxon>Metazoa</taxon>
        <taxon>Chordata</taxon>
        <taxon>Craniata</taxon>
        <taxon>Vertebrata</taxon>
        <taxon>Euteleostomi</taxon>
        <taxon>Actinopterygii</taxon>
        <taxon>Neopterygii</taxon>
        <taxon>Teleostei</taxon>
        <taxon>Neoteleostei</taxon>
        <taxon>Acanthomorphata</taxon>
        <taxon>Eupercaria</taxon>
        <taxon>Perciformes</taxon>
        <taxon>Notothenioidei</taxon>
        <taxon>Eleginopidae</taxon>
        <taxon>Eleginops</taxon>
    </lineage>
</organism>
<reference evidence="1 2" key="2">
    <citation type="journal article" date="2023" name="Mol. Biol. Evol.">
        <title>Genomics of Secondarily Temperate Adaptation in the Only Non-Antarctic Icefish.</title>
        <authorList>
            <person name="Rivera-Colon A.G."/>
            <person name="Rayamajhi N."/>
            <person name="Minhas B.F."/>
            <person name="Madrigal G."/>
            <person name="Bilyk K.T."/>
            <person name="Yoon V."/>
            <person name="Hune M."/>
            <person name="Gregory S."/>
            <person name="Cheng C.H.C."/>
            <person name="Catchen J.M."/>
        </authorList>
    </citation>
    <scope>NUCLEOTIDE SEQUENCE [LARGE SCALE GENOMIC DNA]</scope>
    <source>
        <strain evidence="1">JMC-PN-2008</strain>
    </source>
</reference>
<name>A0AAN7XXR8_ELEMC</name>
<protein>
    <submittedName>
        <fullName evidence="1">Uncharacterized protein</fullName>
    </submittedName>
</protein>
<reference evidence="1 2" key="1">
    <citation type="journal article" date="2023" name="Genes (Basel)">
        <title>Chromosome-Level Genome Assembly and Circadian Gene Repertoire of the Patagonia Blennie Eleginops maclovinus-The Closest Ancestral Proxy of Antarctic Cryonotothenioids.</title>
        <authorList>
            <person name="Cheng C.C."/>
            <person name="Rivera-Colon A.G."/>
            <person name="Minhas B.F."/>
            <person name="Wilson L."/>
            <person name="Rayamajhi N."/>
            <person name="Vargas-Chacoff L."/>
            <person name="Catchen J.M."/>
        </authorList>
    </citation>
    <scope>NUCLEOTIDE SEQUENCE [LARGE SCALE GENOMIC DNA]</scope>
    <source>
        <strain evidence="1">JMC-PN-2008</strain>
    </source>
</reference>
<dbReference type="Proteomes" id="UP001346869">
    <property type="component" value="Unassembled WGS sequence"/>
</dbReference>
<accession>A0AAN7XXR8</accession>
<dbReference type="EMBL" id="JAUZQC010000004">
    <property type="protein sequence ID" value="KAK5872056.1"/>
    <property type="molecule type" value="Genomic_DNA"/>
</dbReference>